<protein>
    <recommendedName>
        <fullName evidence="4">Cytochrome C biosynthesis protein</fullName>
    </recommendedName>
</protein>
<dbReference type="PANTHER" id="PTHR36842">
    <property type="entry name" value="PROTEIN TOLB HOMOLOG"/>
    <property type="match status" value="1"/>
</dbReference>
<dbReference type="PROSITE" id="PS51257">
    <property type="entry name" value="PROKAR_LIPOPROTEIN"/>
    <property type="match status" value="1"/>
</dbReference>
<dbReference type="EMBL" id="VWMK01000016">
    <property type="protein sequence ID" value="KAA3761966.1"/>
    <property type="molecule type" value="Genomic_DNA"/>
</dbReference>
<accession>A0A7J4XGD3</accession>
<gene>
    <name evidence="2" type="ORF">F3F73_15715</name>
</gene>
<dbReference type="InterPro" id="IPR011659">
    <property type="entry name" value="WD40"/>
</dbReference>
<comment type="caution">
    <text evidence="2">The sequence shown here is derived from an EMBL/GenBank/DDBJ whole genome shotgun (WGS) entry which is preliminary data.</text>
</comment>
<dbReference type="SUPFAM" id="SSF82171">
    <property type="entry name" value="DPP6 N-terminal domain-like"/>
    <property type="match status" value="1"/>
</dbReference>
<comment type="similarity">
    <text evidence="1">Belongs to the TolB family.</text>
</comment>
<proteinExistence type="inferred from homology"/>
<evidence type="ECO:0000313" key="3">
    <source>
        <dbReference type="Proteomes" id="UP000422221"/>
    </source>
</evidence>
<dbReference type="InterPro" id="IPR011042">
    <property type="entry name" value="6-blade_b-propeller_TolB-like"/>
</dbReference>
<dbReference type="Proteomes" id="UP000422221">
    <property type="component" value="Unassembled WGS sequence"/>
</dbReference>
<dbReference type="Pfam" id="PF07676">
    <property type="entry name" value="PD40"/>
    <property type="match status" value="3"/>
</dbReference>
<dbReference type="Gene3D" id="2.120.10.30">
    <property type="entry name" value="TolB, C-terminal domain"/>
    <property type="match status" value="2"/>
</dbReference>
<sequence>MKNIQYYGLLLSILLLGACSPQVPENAILQQTQVSISPDYNDLVIPCNIAPLNFKINAQAESYITRIYSHKGKEMVLTGQEVKMNEKKWKALLDESRGDTLYIDIYLKKADNGWVKYLPLKNKVAEEIDPYISYRLIEPSYVGYEVMTINQRNVTSFEENIIYNNYALSDGDNGQCVNCHSYQNYNRDGNMQMHVRQHLGGTIIVTGGKMKKVNMKTPETISGGVYPSWHPKAMLIAYSTNDTGQSFHTKDHEKIEVQDAASDLILYDVEKDEIQIIANDKSEFETFPYWSTDGKYLYYVSASVKEMDKEEMNAYLKNDYKDVKYNLYRKSFDLTTRKFGATDTLFRASDYGKSATFPRESPDGRYLLFTLGDYGTFHIWHKSSDLYLMDLNTASVRPLTEINSPDVDSYHSWSSNGRWILFSTRRDDGSYTRLYMAYFDKEGKAHKPFILPQKDPDYDAQLFKSYNIPEFMVKPVETTHYQLLKAIEKENINVKLKK</sequence>
<dbReference type="PANTHER" id="PTHR36842:SF1">
    <property type="entry name" value="PROTEIN TOLB"/>
    <property type="match status" value="1"/>
</dbReference>
<name>A0A7J4XGD3_9BACE</name>
<dbReference type="RefSeq" id="WP_007478257.1">
    <property type="nucleotide sequence ID" value="NZ_CP081899.1"/>
</dbReference>
<dbReference type="AlphaFoldDB" id="A0A7J4XGD3"/>
<reference evidence="2 3" key="1">
    <citation type="journal article" date="2019" name="Nat. Med.">
        <title>A library of human gut bacterial isolates paired with longitudinal multiomics data enables mechanistic microbiome research.</title>
        <authorList>
            <person name="Poyet M."/>
            <person name="Groussin M."/>
            <person name="Gibbons S.M."/>
            <person name="Avila-Pacheco J."/>
            <person name="Jiang X."/>
            <person name="Kearney S.M."/>
            <person name="Perrotta A.R."/>
            <person name="Berdy B."/>
            <person name="Zhao S."/>
            <person name="Lieberman T.D."/>
            <person name="Swanson P.K."/>
            <person name="Smith M."/>
            <person name="Roesemann S."/>
            <person name="Alexander J.E."/>
            <person name="Rich S.A."/>
            <person name="Livny J."/>
            <person name="Vlamakis H."/>
            <person name="Clish C."/>
            <person name="Bullock K."/>
            <person name="Deik A."/>
            <person name="Scott J."/>
            <person name="Pierce K.A."/>
            <person name="Xavier R.J."/>
            <person name="Alm E.J."/>
        </authorList>
    </citation>
    <scope>NUCLEOTIDE SEQUENCE [LARGE SCALE GENOMIC DNA]</scope>
    <source>
        <strain evidence="2 3">BIOML-A10</strain>
    </source>
</reference>
<evidence type="ECO:0000256" key="1">
    <source>
        <dbReference type="ARBA" id="ARBA00009820"/>
    </source>
</evidence>
<evidence type="ECO:0008006" key="4">
    <source>
        <dbReference type="Google" id="ProtNLM"/>
    </source>
</evidence>
<organism evidence="2 3">
    <name type="scientific">Bacteroides salyersiae</name>
    <dbReference type="NCBI Taxonomy" id="291644"/>
    <lineage>
        <taxon>Bacteria</taxon>
        <taxon>Pseudomonadati</taxon>
        <taxon>Bacteroidota</taxon>
        <taxon>Bacteroidia</taxon>
        <taxon>Bacteroidales</taxon>
        <taxon>Bacteroidaceae</taxon>
        <taxon>Bacteroides</taxon>
    </lineage>
</organism>
<evidence type="ECO:0000313" key="2">
    <source>
        <dbReference type="EMBL" id="KAA3761966.1"/>
    </source>
</evidence>